<proteinExistence type="predicted"/>
<keyword evidence="3" id="KW-1185">Reference proteome</keyword>
<accession>A0A840TPW1</accession>
<dbReference type="InterPro" id="IPR014710">
    <property type="entry name" value="RmlC-like_jellyroll"/>
</dbReference>
<organism evidence="2 3">
    <name type="scientific">Rhabdobacter roseus</name>
    <dbReference type="NCBI Taxonomy" id="1655419"/>
    <lineage>
        <taxon>Bacteria</taxon>
        <taxon>Pseudomonadati</taxon>
        <taxon>Bacteroidota</taxon>
        <taxon>Cytophagia</taxon>
        <taxon>Cytophagales</taxon>
        <taxon>Cytophagaceae</taxon>
        <taxon>Rhabdobacter</taxon>
    </lineage>
</organism>
<evidence type="ECO:0000313" key="2">
    <source>
        <dbReference type="EMBL" id="MBB5286376.1"/>
    </source>
</evidence>
<reference evidence="2 3" key="1">
    <citation type="submission" date="2020-08" db="EMBL/GenBank/DDBJ databases">
        <title>Genomic Encyclopedia of Type Strains, Phase IV (KMG-IV): sequencing the most valuable type-strain genomes for metagenomic binning, comparative biology and taxonomic classification.</title>
        <authorList>
            <person name="Goeker M."/>
        </authorList>
    </citation>
    <scope>NUCLEOTIDE SEQUENCE [LARGE SCALE GENOMIC DNA]</scope>
    <source>
        <strain evidence="2 3">DSM 105074</strain>
    </source>
</reference>
<dbReference type="SUPFAM" id="SSF51182">
    <property type="entry name" value="RmlC-like cupins"/>
    <property type="match status" value="1"/>
</dbReference>
<dbReference type="AlphaFoldDB" id="A0A840TPW1"/>
<comment type="caution">
    <text evidence="2">The sequence shown here is derived from an EMBL/GenBank/DDBJ whole genome shotgun (WGS) entry which is preliminary data.</text>
</comment>
<name>A0A840TPW1_9BACT</name>
<dbReference type="Pfam" id="PF07883">
    <property type="entry name" value="Cupin_2"/>
    <property type="match status" value="1"/>
</dbReference>
<dbReference type="Proteomes" id="UP000557307">
    <property type="component" value="Unassembled WGS sequence"/>
</dbReference>
<dbReference type="InterPro" id="IPR013096">
    <property type="entry name" value="Cupin_2"/>
</dbReference>
<sequence length="128" mass="14502">MKKPYGQSTLQLLNQRHPMHLSVQQATQQLQQAGSLFLEVFRHGSLSVEVYKPKDVDLQQPHPRDEVYVIMSGKGTFNLAGQRYLFQPGDFLFVPAGVEHRFEDFSGDFSTWVLFYGPEGGEKPTTNG</sequence>
<evidence type="ECO:0000313" key="3">
    <source>
        <dbReference type="Proteomes" id="UP000557307"/>
    </source>
</evidence>
<dbReference type="InterPro" id="IPR011051">
    <property type="entry name" value="RmlC_Cupin_sf"/>
</dbReference>
<dbReference type="EMBL" id="JACHGF010000009">
    <property type="protein sequence ID" value="MBB5286376.1"/>
    <property type="molecule type" value="Genomic_DNA"/>
</dbReference>
<dbReference type="Gene3D" id="2.60.120.10">
    <property type="entry name" value="Jelly Rolls"/>
    <property type="match status" value="1"/>
</dbReference>
<dbReference type="GO" id="GO:0016853">
    <property type="term" value="F:isomerase activity"/>
    <property type="evidence" value="ECO:0007669"/>
    <property type="project" value="UniProtKB-KW"/>
</dbReference>
<keyword evidence="2" id="KW-0413">Isomerase</keyword>
<dbReference type="RefSeq" id="WP_246440627.1">
    <property type="nucleotide sequence ID" value="NZ_JACHGF010000009.1"/>
</dbReference>
<feature type="domain" description="Cupin type-2" evidence="1">
    <location>
        <begin position="49"/>
        <end position="103"/>
    </location>
</feature>
<dbReference type="CDD" id="cd02208">
    <property type="entry name" value="cupin_RmlC-like"/>
    <property type="match status" value="1"/>
</dbReference>
<gene>
    <name evidence="2" type="ORF">HNQ92_004536</name>
</gene>
<evidence type="ECO:0000259" key="1">
    <source>
        <dbReference type="Pfam" id="PF07883"/>
    </source>
</evidence>
<protein>
    <submittedName>
        <fullName evidence="2">Mannose-6-phosphate isomerase-like protein (Cupin superfamily)</fullName>
    </submittedName>
</protein>